<gene>
    <name evidence="2" type="ORF">OFUS_LOCUS2952</name>
</gene>
<comment type="caution">
    <text evidence="2">The sequence shown here is derived from an EMBL/GenBank/DDBJ whole genome shotgun (WGS) entry which is preliminary data.</text>
</comment>
<dbReference type="InterPro" id="IPR036047">
    <property type="entry name" value="F-box-like_dom_sf"/>
</dbReference>
<dbReference type="OrthoDB" id="5989978at2759"/>
<feature type="domain" description="F-box" evidence="1">
    <location>
        <begin position="1"/>
        <end position="28"/>
    </location>
</feature>
<reference evidence="2" key="1">
    <citation type="submission" date="2022-03" db="EMBL/GenBank/DDBJ databases">
        <authorList>
            <person name="Martin C."/>
        </authorList>
    </citation>
    <scope>NUCLEOTIDE SEQUENCE</scope>
</reference>
<organism evidence="2 3">
    <name type="scientific">Owenia fusiformis</name>
    <name type="common">Polychaete worm</name>
    <dbReference type="NCBI Taxonomy" id="6347"/>
    <lineage>
        <taxon>Eukaryota</taxon>
        <taxon>Metazoa</taxon>
        <taxon>Spiralia</taxon>
        <taxon>Lophotrochozoa</taxon>
        <taxon>Annelida</taxon>
        <taxon>Polychaeta</taxon>
        <taxon>Sedentaria</taxon>
        <taxon>Canalipalpata</taxon>
        <taxon>Sabellida</taxon>
        <taxon>Oweniida</taxon>
        <taxon>Oweniidae</taxon>
        <taxon>Owenia</taxon>
    </lineage>
</organism>
<evidence type="ECO:0000259" key="1">
    <source>
        <dbReference type="PROSITE" id="PS50181"/>
    </source>
</evidence>
<proteinExistence type="predicted"/>
<dbReference type="Pfam" id="PF12937">
    <property type="entry name" value="F-box-like"/>
    <property type="match status" value="1"/>
</dbReference>
<dbReference type="Proteomes" id="UP000749559">
    <property type="component" value="Unassembled WGS sequence"/>
</dbReference>
<evidence type="ECO:0000313" key="2">
    <source>
        <dbReference type="EMBL" id="CAH1775678.1"/>
    </source>
</evidence>
<dbReference type="AlphaFoldDB" id="A0A8S4N533"/>
<dbReference type="PROSITE" id="PS50181">
    <property type="entry name" value="FBOX"/>
    <property type="match status" value="1"/>
</dbReference>
<dbReference type="EMBL" id="CAIIXF020000001">
    <property type="protein sequence ID" value="CAH1775678.1"/>
    <property type="molecule type" value="Genomic_DNA"/>
</dbReference>
<dbReference type="SUPFAM" id="SSF81383">
    <property type="entry name" value="F-box domain"/>
    <property type="match status" value="1"/>
</dbReference>
<keyword evidence="3" id="KW-1185">Reference proteome</keyword>
<evidence type="ECO:0000313" key="3">
    <source>
        <dbReference type="Proteomes" id="UP000749559"/>
    </source>
</evidence>
<name>A0A8S4N533_OWEFU</name>
<protein>
    <recommendedName>
        <fullName evidence="1">F-box domain-containing protein</fullName>
    </recommendedName>
</protein>
<dbReference type="InterPro" id="IPR001810">
    <property type="entry name" value="F-box_dom"/>
</dbReference>
<accession>A0A8S4N533</accession>
<sequence length="297" mass="34570">VEDLVNLLRVCKRWNELIEPNDNLWRKFIPNIAGFDPPAAESAREVIESIWRKSIKIGKERWYPDVSQAFVARMAEMKKCSQWGFSGKDPMRAGATLYLRLNPIYDFVKKGDDPNNTELLGVMKEIYEMFNRGKPYFDPARDSYEDDTDAIDPDDADIKNEKDVMEKSSLSNYSDTITYVQSIVEPPYATEVYDIAPRDLEGFSHLNEITDDTPPPYVYEGRSDSEDEEMQMLQKHYKTPKLSVYKEVMEIICGEDDTAKTRQFFLNDGCFNENYEYSWEILIGPYAAVYESRFFDL</sequence>
<feature type="non-terminal residue" evidence="2">
    <location>
        <position position="1"/>
    </location>
</feature>